<evidence type="ECO:0008006" key="3">
    <source>
        <dbReference type="Google" id="ProtNLM"/>
    </source>
</evidence>
<dbReference type="PANTHER" id="PTHR47308">
    <property type="entry name" value="NUCLEAR GTPASE SLIP-GC"/>
    <property type="match status" value="1"/>
</dbReference>
<accession>A0AAW0QCE6</accession>
<dbReference type="PANTHER" id="PTHR47308:SF1">
    <property type="entry name" value="NUCLEAR GTPASE SLIP-GC"/>
    <property type="match status" value="1"/>
</dbReference>
<sequence length="224" mass="25870">MNKIAKYTRSDFFDLNKRSFWPLVKCVTVRVPNNDLPKHVTLVDLPGSGDRNKSRDQMWRKIVDNCSAVWIVTNMNRAATDRDAWNILTSACGLIENGGICQNIHFICTKTDIHADEKPDVHSYILKENMSAKLLVKKEVQKLVTLKKHLKADCLEVFTVSSKEFFKPKYLQPNETEIPKLREFLHCLNELHGQTLNYVSGAHRILFFMNEASANTIKQQHNWL</sequence>
<reference evidence="2" key="1">
    <citation type="submission" date="2024-04" db="EMBL/GenBank/DDBJ databases">
        <title>Salinicola lusitanus LLJ914,a marine bacterium isolated from the Okinawa Trough.</title>
        <authorList>
            <person name="Li J."/>
        </authorList>
    </citation>
    <scope>NUCLEOTIDE SEQUENCE [LARGE SCALE GENOMIC DNA]</scope>
</reference>
<dbReference type="InterPro" id="IPR053082">
    <property type="entry name" value="Nuclear_GTPase_SLIP-GC"/>
</dbReference>
<dbReference type="Proteomes" id="UP001460270">
    <property type="component" value="Unassembled WGS sequence"/>
</dbReference>
<evidence type="ECO:0000313" key="1">
    <source>
        <dbReference type="EMBL" id="KAK7940371.1"/>
    </source>
</evidence>
<comment type="caution">
    <text evidence="1">The sequence shown here is derived from an EMBL/GenBank/DDBJ whole genome shotgun (WGS) entry which is preliminary data.</text>
</comment>
<dbReference type="AlphaFoldDB" id="A0AAW0QCE6"/>
<dbReference type="Gene3D" id="3.40.50.300">
    <property type="entry name" value="P-loop containing nucleotide triphosphate hydrolases"/>
    <property type="match status" value="1"/>
</dbReference>
<name>A0AAW0QCE6_9GOBI</name>
<dbReference type="GO" id="GO:0003924">
    <property type="term" value="F:GTPase activity"/>
    <property type="evidence" value="ECO:0007669"/>
    <property type="project" value="TreeGrafter"/>
</dbReference>
<evidence type="ECO:0000313" key="2">
    <source>
        <dbReference type="Proteomes" id="UP001460270"/>
    </source>
</evidence>
<dbReference type="InterPro" id="IPR027417">
    <property type="entry name" value="P-loop_NTPase"/>
</dbReference>
<gene>
    <name evidence="1" type="ORF">WMY93_003697</name>
</gene>
<proteinExistence type="predicted"/>
<protein>
    <recommendedName>
        <fullName evidence="3">AIG1-type G domain-containing protein</fullName>
    </recommendedName>
</protein>
<organism evidence="1 2">
    <name type="scientific">Mugilogobius chulae</name>
    <name type="common">yellowstripe goby</name>
    <dbReference type="NCBI Taxonomy" id="88201"/>
    <lineage>
        <taxon>Eukaryota</taxon>
        <taxon>Metazoa</taxon>
        <taxon>Chordata</taxon>
        <taxon>Craniata</taxon>
        <taxon>Vertebrata</taxon>
        <taxon>Euteleostomi</taxon>
        <taxon>Actinopterygii</taxon>
        <taxon>Neopterygii</taxon>
        <taxon>Teleostei</taxon>
        <taxon>Neoteleostei</taxon>
        <taxon>Acanthomorphata</taxon>
        <taxon>Gobiaria</taxon>
        <taxon>Gobiiformes</taxon>
        <taxon>Gobioidei</taxon>
        <taxon>Gobiidae</taxon>
        <taxon>Gobionellinae</taxon>
        <taxon>Mugilogobius</taxon>
    </lineage>
</organism>
<dbReference type="EMBL" id="JBBPFD010000002">
    <property type="protein sequence ID" value="KAK7940371.1"/>
    <property type="molecule type" value="Genomic_DNA"/>
</dbReference>
<keyword evidence="2" id="KW-1185">Reference proteome</keyword>
<dbReference type="SUPFAM" id="SSF52540">
    <property type="entry name" value="P-loop containing nucleoside triphosphate hydrolases"/>
    <property type="match status" value="1"/>
</dbReference>